<dbReference type="InterPro" id="IPR020845">
    <property type="entry name" value="AMP-binding_CS"/>
</dbReference>
<organism evidence="5 6">
    <name type="scientific">Enemella evansiae</name>
    <dbReference type="NCBI Taxonomy" id="2016499"/>
    <lineage>
        <taxon>Bacteria</taxon>
        <taxon>Bacillati</taxon>
        <taxon>Actinomycetota</taxon>
        <taxon>Actinomycetes</taxon>
        <taxon>Propionibacteriales</taxon>
        <taxon>Propionibacteriaceae</taxon>
        <taxon>Enemella</taxon>
    </lineage>
</organism>
<dbReference type="InterPro" id="IPR025110">
    <property type="entry name" value="AMP-bd_C"/>
</dbReference>
<dbReference type="Gene3D" id="3.30.300.30">
    <property type="match status" value="1"/>
</dbReference>
<gene>
    <name evidence="5" type="ORF">CGZ94_03055</name>
</gene>
<dbReference type="EMBL" id="NMVO01000001">
    <property type="protein sequence ID" value="OYO17860.1"/>
    <property type="molecule type" value="Genomic_DNA"/>
</dbReference>
<dbReference type="Proteomes" id="UP000215896">
    <property type="component" value="Unassembled WGS sequence"/>
</dbReference>
<evidence type="ECO:0000256" key="2">
    <source>
        <dbReference type="ARBA" id="ARBA00022598"/>
    </source>
</evidence>
<comment type="caution">
    <text evidence="5">The sequence shown here is derived from an EMBL/GenBank/DDBJ whole genome shotgun (WGS) entry which is preliminary data.</text>
</comment>
<dbReference type="AlphaFoldDB" id="A0A255GPV4"/>
<dbReference type="PANTHER" id="PTHR43767">
    <property type="entry name" value="LONG-CHAIN-FATTY-ACID--COA LIGASE"/>
    <property type="match status" value="1"/>
</dbReference>
<proteinExistence type="inferred from homology"/>
<protein>
    <submittedName>
        <fullName evidence="5">AMP-dependent acyl-CoA synthetase</fullName>
    </submittedName>
</protein>
<dbReference type="InterPro" id="IPR042099">
    <property type="entry name" value="ANL_N_sf"/>
</dbReference>
<dbReference type="InterPro" id="IPR050237">
    <property type="entry name" value="ATP-dep_AMP-bd_enzyme"/>
</dbReference>
<dbReference type="Gene3D" id="3.40.50.12780">
    <property type="entry name" value="N-terminal domain of ligase-like"/>
    <property type="match status" value="1"/>
</dbReference>
<dbReference type="InterPro" id="IPR000873">
    <property type="entry name" value="AMP-dep_synth/lig_dom"/>
</dbReference>
<dbReference type="InterPro" id="IPR045851">
    <property type="entry name" value="AMP-bd_C_sf"/>
</dbReference>
<name>A0A255GPV4_9ACTN</name>
<feature type="domain" description="AMP-binding enzyme C-terminal" evidence="4">
    <location>
        <begin position="441"/>
        <end position="516"/>
    </location>
</feature>
<dbReference type="Pfam" id="PF13193">
    <property type="entry name" value="AMP-binding_C"/>
    <property type="match status" value="1"/>
</dbReference>
<sequence length="527" mass="56550">MRLVDYLDKGASLGPDRPCLTTDGESMLYAEVQELSWRIADALYAAGARPGSKVAILSGNDPVAFSGVFGISRAGCVWCPINPRNEAAENRDLLELFDCEVLIFQAAYADLVAQIRPDLAAVHTWVCLDGQVESALGWAEFLDAGDRPAPQADIAAPVQVRGRGGVVQSDPADPADDLALIAGTGGTTGRPKGVMLTGHNLETMSAITLMSYPFEGRPVYLALAPLTHAAGVLCFPILCLGGEIIIMRRPDVAEFLRLIAAHGVTHTFLPPTLIYMVLAADELDATDLSSLQCFWYGAAPISVTRLAEALRRIGPMAQLFGQTEAPMMISTMAPRDHFGADGEIATDRLASAGRPSPLVQVGILAEDGSLLGTGERGEIVVRSSLVMRGYYKNPEATAEASIDGWHRTGDIGYLDDDGFLFIVDRAKDMIITGGFNVYSSEVEQALFAHESVQDCAVIGLPDEKWGERVVAVVQPAAGHQVDPEELKAFVKSRIGSVKTPKQIEVWDDLPRSKVGKIVKPDIRARLG</sequence>
<dbReference type="Pfam" id="PF00501">
    <property type="entry name" value="AMP-binding"/>
    <property type="match status" value="1"/>
</dbReference>
<dbReference type="GO" id="GO:0016877">
    <property type="term" value="F:ligase activity, forming carbon-sulfur bonds"/>
    <property type="evidence" value="ECO:0007669"/>
    <property type="project" value="UniProtKB-ARBA"/>
</dbReference>
<feature type="domain" description="AMP-dependent synthetase/ligase" evidence="3">
    <location>
        <begin position="11"/>
        <end position="391"/>
    </location>
</feature>
<dbReference type="OrthoDB" id="9803968at2"/>
<accession>A0A255GPV4</accession>
<evidence type="ECO:0000313" key="5">
    <source>
        <dbReference type="EMBL" id="OYO17860.1"/>
    </source>
</evidence>
<dbReference type="RefSeq" id="WP_094404631.1">
    <property type="nucleotide sequence ID" value="NZ_NMVO01000001.1"/>
</dbReference>
<evidence type="ECO:0000259" key="4">
    <source>
        <dbReference type="Pfam" id="PF13193"/>
    </source>
</evidence>
<dbReference type="PANTHER" id="PTHR43767:SF7">
    <property type="entry name" value="MEDIUM_LONG-CHAIN-FATTY-ACID--COA LIGASE FADD8"/>
    <property type="match status" value="1"/>
</dbReference>
<evidence type="ECO:0000259" key="3">
    <source>
        <dbReference type="Pfam" id="PF00501"/>
    </source>
</evidence>
<dbReference type="PROSITE" id="PS00455">
    <property type="entry name" value="AMP_BINDING"/>
    <property type="match status" value="1"/>
</dbReference>
<dbReference type="SUPFAM" id="SSF56801">
    <property type="entry name" value="Acetyl-CoA synthetase-like"/>
    <property type="match status" value="1"/>
</dbReference>
<keyword evidence="2" id="KW-0436">Ligase</keyword>
<evidence type="ECO:0000313" key="6">
    <source>
        <dbReference type="Proteomes" id="UP000215896"/>
    </source>
</evidence>
<dbReference type="FunFam" id="3.30.300.30:FF:000008">
    <property type="entry name" value="2,3-dihydroxybenzoate-AMP ligase"/>
    <property type="match status" value="1"/>
</dbReference>
<reference evidence="5 6" key="1">
    <citation type="submission" date="2017-07" db="EMBL/GenBank/DDBJ databases">
        <title>Draft whole genome sequences of clinical Proprionibacteriaceae strains.</title>
        <authorList>
            <person name="Bernier A.-M."/>
            <person name="Bernard K."/>
            <person name="Domingo M.-C."/>
        </authorList>
    </citation>
    <scope>NUCLEOTIDE SEQUENCE [LARGE SCALE GENOMIC DNA]</scope>
    <source>
        <strain evidence="5 6">NML 030167</strain>
    </source>
</reference>
<evidence type="ECO:0000256" key="1">
    <source>
        <dbReference type="ARBA" id="ARBA00006432"/>
    </source>
</evidence>
<keyword evidence="6" id="KW-1185">Reference proteome</keyword>
<comment type="similarity">
    <text evidence="1">Belongs to the ATP-dependent AMP-binding enzyme family.</text>
</comment>